<evidence type="ECO:0000256" key="4">
    <source>
        <dbReference type="ARBA" id="ARBA00022989"/>
    </source>
</evidence>
<comment type="subcellular location">
    <subcellularLocation>
        <location evidence="1">Membrane</location>
        <topology evidence="1">Multi-pass membrane protein</topology>
    </subcellularLocation>
</comment>
<comment type="caution">
    <text evidence="7">The sequence shown here is derived from an EMBL/GenBank/DDBJ whole genome shotgun (WGS) entry which is preliminary data.</text>
</comment>
<reference evidence="7 8" key="1">
    <citation type="submission" date="2017-10" db="EMBL/GenBank/DDBJ databases">
        <title>Comparative genomics in systemic dimorphic fungi from Ajellomycetaceae.</title>
        <authorList>
            <person name="Munoz J.F."/>
            <person name="Mcewen J.G."/>
            <person name="Clay O.K."/>
            <person name="Cuomo C.A."/>
        </authorList>
    </citation>
    <scope>NUCLEOTIDE SEQUENCE [LARGE SCALE GENOMIC DNA]</scope>
    <source>
        <strain evidence="7 8">UAMH7299</strain>
    </source>
</reference>
<keyword evidence="3 6" id="KW-0812">Transmembrane</keyword>
<dbReference type="InterPro" id="IPR038213">
    <property type="entry name" value="IFI6/IFI27-like_sf"/>
</dbReference>
<evidence type="ECO:0000256" key="3">
    <source>
        <dbReference type="ARBA" id="ARBA00022692"/>
    </source>
</evidence>
<dbReference type="OrthoDB" id="4187832at2759"/>
<dbReference type="GO" id="GO:0016020">
    <property type="term" value="C:membrane"/>
    <property type="evidence" value="ECO:0007669"/>
    <property type="project" value="UniProtKB-SubCell"/>
</dbReference>
<evidence type="ECO:0000256" key="1">
    <source>
        <dbReference type="ARBA" id="ARBA00004141"/>
    </source>
</evidence>
<evidence type="ECO:0000256" key="6">
    <source>
        <dbReference type="SAM" id="Phobius"/>
    </source>
</evidence>
<comment type="similarity">
    <text evidence="2">Belongs to the IFI6/IFI27 family.</text>
</comment>
<evidence type="ECO:0000313" key="7">
    <source>
        <dbReference type="EMBL" id="PGH11356.1"/>
    </source>
</evidence>
<dbReference type="Pfam" id="PF06140">
    <property type="entry name" value="Ifi-6-16"/>
    <property type="match status" value="1"/>
</dbReference>
<evidence type="ECO:0000256" key="2">
    <source>
        <dbReference type="ARBA" id="ARBA00007262"/>
    </source>
</evidence>
<accession>A0A2B7XQA0</accession>
<dbReference type="Gene3D" id="6.10.110.10">
    <property type="match status" value="1"/>
</dbReference>
<dbReference type="STRING" id="1447883.A0A2B7XQA0"/>
<evidence type="ECO:0000256" key="5">
    <source>
        <dbReference type="ARBA" id="ARBA00023136"/>
    </source>
</evidence>
<gene>
    <name evidence="7" type="ORF">AJ80_07147</name>
</gene>
<organism evidence="7 8">
    <name type="scientific">Polytolypa hystricis (strain UAMH7299)</name>
    <dbReference type="NCBI Taxonomy" id="1447883"/>
    <lineage>
        <taxon>Eukaryota</taxon>
        <taxon>Fungi</taxon>
        <taxon>Dikarya</taxon>
        <taxon>Ascomycota</taxon>
        <taxon>Pezizomycotina</taxon>
        <taxon>Eurotiomycetes</taxon>
        <taxon>Eurotiomycetidae</taxon>
        <taxon>Onygenales</taxon>
        <taxon>Onygenales incertae sedis</taxon>
        <taxon>Polytolypa</taxon>
    </lineage>
</organism>
<feature type="transmembrane region" description="Helical" evidence="6">
    <location>
        <begin position="162"/>
        <end position="179"/>
    </location>
</feature>
<proteinExistence type="inferred from homology"/>
<feature type="transmembrane region" description="Helical" evidence="6">
    <location>
        <begin position="135"/>
        <end position="156"/>
    </location>
</feature>
<name>A0A2B7XQA0_POLH7</name>
<keyword evidence="4 6" id="KW-1133">Transmembrane helix</keyword>
<feature type="transmembrane region" description="Helical" evidence="6">
    <location>
        <begin position="98"/>
        <end position="123"/>
    </location>
</feature>
<sequence length="185" mass="19301">MGSKLDMAIPSAESIGNDIGGTLGYYLDAIISWVSDKASDALEGVSKWAMESIPQYASAVGDWATENIPRYASAVSNWVVSGFETFGQWLGQPNVYPLLIAFAISFTLITMLLLCLGFGPAGILPGSLAAAFQSWMYGGFTPAGGLFATCTSIAMLGLVMPAVVGVAVVLAGLITFVAWECGLGR</sequence>
<dbReference type="EMBL" id="PDNA01000133">
    <property type="protein sequence ID" value="PGH11356.1"/>
    <property type="molecule type" value="Genomic_DNA"/>
</dbReference>
<keyword evidence="5 6" id="KW-0472">Membrane</keyword>
<keyword evidence="8" id="KW-1185">Reference proteome</keyword>
<dbReference type="Proteomes" id="UP000224634">
    <property type="component" value="Unassembled WGS sequence"/>
</dbReference>
<protein>
    <submittedName>
        <fullName evidence="7">Uncharacterized protein</fullName>
    </submittedName>
</protein>
<dbReference type="InterPro" id="IPR009311">
    <property type="entry name" value="IFI6/IFI27-like"/>
</dbReference>
<evidence type="ECO:0000313" key="8">
    <source>
        <dbReference type="Proteomes" id="UP000224634"/>
    </source>
</evidence>
<dbReference type="AlphaFoldDB" id="A0A2B7XQA0"/>